<protein>
    <submittedName>
        <fullName evidence="1">Glucosyltransferase-like protein</fullName>
    </submittedName>
</protein>
<dbReference type="BioCyc" id="MetaCyc:AT4G34138-MONOMER"/>
<name>Q56ZD5_ARATH</name>
<dbReference type="EMBL" id="AK221031">
    <property type="protein sequence ID" value="BAD94752.1"/>
    <property type="molecule type" value="mRNA"/>
</dbReference>
<keyword evidence="1" id="KW-0808">Transferase</keyword>
<dbReference type="SUPFAM" id="SSF53756">
    <property type="entry name" value="UDP-Glycosyltransferase/glycogen phosphorylase"/>
    <property type="match status" value="1"/>
</dbReference>
<gene>
    <name evidence="1" type="ordered locus">At4g34138</name>
</gene>
<reference evidence="1" key="1">
    <citation type="submission" date="2005-03" db="EMBL/GenBank/DDBJ databases">
        <title>Large-scale analysis of RIKEN Arabidopsis full-length (RAFL) cDNAs.</title>
        <authorList>
            <person name="Totoki Y."/>
            <person name="Seki M."/>
            <person name="Ishida J."/>
            <person name="Nakajima M."/>
            <person name="Enju A."/>
            <person name="Kamiya A."/>
            <person name="Narusaka M."/>
            <person name="Shin-i T."/>
            <person name="Nakagawa M."/>
            <person name="Sakamoto N."/>
            <person name="Oishi K."/>
            <person name="Kohara Y."/>
            <person name="Kobayashi M."/>
            <person name="Toyoda A."/>
            <person name="Sakaki Y."/>
            <person name="Sakurai T."/>
            <person name="Iida K."/>
            <person name="Akiyama K."/>
            <person name="Satou M."/>
            <person name="Toyoda T."/>
            <person name="Konagaya A."/>
            <person name="Carninci P."/>
            <person name="Kawai J."/>
            <person name="Hayashizaki Y."/>
            <person name="Shinozaki K."/>
        </authorList>
    </citation>
    <scope>NUCLEOTIDE SEQUENCE</scope>
</reference>
<dbReference type="GO" id="GO:0016740">
    <property type="term" value="F:transferase activity"/>
    <property type="evidence" value="ECO:0007669"/>
    <property type="project" value="UniProtKB-KW"/>
</dbReference>
<accession>Q56ZD5</accession>
<organism evidence="1">
    <name type="scientific">Arabidopsis thaliana</name>
    <name type="common">Mouse-ear cress</name>
    <dbReference type="NCBI Taxonomy" id="3702"/>
    <lineage>
        <taxon>Eukaryota</taxon>
        <taxon>Viridiplantae</taxon>
        <taxon>Streptophyta</taxon>
        <taxon>Embryophyta</taxon>
        <taxon>Tracheophyta</taxon>
        <taxon>Spermatophyta</taxon>
        <taxon>Magnoliopsida</taxon>
        <taxon>eudicotyledons</taxon>
        <taxon>Gunneridae</taxon>
        <taxon>Pentapetalae</taxon>
        <taxon>rosids</taxon>
        <taxon>malvids</taxon>
        <taxon>Brassicales</taxon>
        <taxon>Brassicaceae</taxon>
        <taxon>Camelineae</taxon>
        <taxon>Arabidopsis</taxon>
    </lineage>
</organism>
<sequence>MVGEERRKRAKELAEMAKNAVKEGGSSDLEVDRLMEELTLVKLQKEKV</sequence>
<dbReference type="AlphaFoldDB" id="Q56ZD5"/>
<dbReference type="Gene3D" id="3.40.50.2000">
    <property type="entry name" value="Glycogen Phosphorylase B"/>
    <property type="match status" value="2"/>
</dbReference>
<evidence type="ECO:0000313" key="1">
    <source>
        <dbReference type="EMBL" id="BAD94752.1"/>
    </source>
</evidence>
<proteinExistence type="evidence at transcript level"/>